<feature type="region of interest" description="Disordered" evidence="1">
    <location>
        <begin position="1"/>
        <end position="21"/>
    </location>
</feature>
<evidence type="ECO:0000256" key="1">
    <source>
        <dbReference type="SAM" id="MobiDB-lite"/>
    </source>
</evidence>
<gene>
    <name evidence="2" type="ORF">TCMB3V08_LOCUS3505</name>
</gene>
<organism evidence="2">
    <name type="scientific">Timema californicum</name>
    <name type="common">California timema</name>
    <name type="synonym">Walking stick</name>
    <dbReference type="NCBI Taxonomy" id="61474"/>
    <lineage>
        <taxon>Eukaryota</taxon>
        <taxon>Metazoa</taxon>
        <taxon>Ecdysozoa</taxon>
        <taxon>Arthropoda</taxon>
        <taxon>Hexapoda</taxon>
        <taxon>Insecta</taxon>
        <taxon>Pterygota</taxon>
        <taxon>Neoptera</taxon>
        <taxon>Polyneoptera</taxon>
        <taxon>Phasmatodea</taxon>
        <taxon>Timematodea</taxon>
        <taxon>Timematoidea</taxon>
        <taxon>Timematidae</taxon>
        <taxon>Timema</taxon>
    </lineage>
</organism>
<accession>A0A7R9P5D6</accession>
<evidence type="ECO:0000313" key="2">
    <source>
        <dbReference type="EMBL" id="CAD7570816.1"/>
    </source>
</evidence>
<dbReference type="EMBL" id="OE180218">
    <property type="protein sequence ID" value="CAD7570816.1"/>
    <property type="molecule type" value="Genomic_DNA"/>
</dbReference>
<dbReference type="AlphaFoldDB" id="A0A7R9P5D6"/>
<proteinExistence type="predicted"/>
<sequence>MQFELGRSAAGEKNTKKDHGVCGDGFTALASTALNQSSGSTSWTPGQLNQGISIQPGSFSHKHEIKSRNPWVSMPVWLRLIGPAAAPNNLAENPESELTLC</sequence>
<name>A0A7R9P5D6_TIMCA</name>
<reference evidence="2" key="1">
    <citation type="submission" date="2020-11" db="EMBL/GenBank/DDBJ databases">
        <authorList>
            <person name="Tran Van P."/>
        </authorList>
    </citation>
    <scope>NUCLEOTIDE SEQUENCE</scope>
</reference>
<protein>
    <submittedName>
        <fullName evidence="2">(California timema) hypothetical protein</fullName>
    </submittedName>
</protein>